<protein>
    <recommendedName>
        <fullName evidence="4">Lipoprotein</fullName>
    </recommendedName>
</protein>
<evidence type="ECO:0000256" key="1">
    <source>
        <dbReference type="SAM" id="SignalP"/>
    </source>
</evidence>
<comment type="caution">
    <text evidence="2">The sequence shown here is derived from an EMBL/GenBank/DDBJ whole genome shotgun (WGS) entry which is preliminary data.</text>
</comment>
<dbReference type="PATRIC" id="fig|405446.3.peg.1994"/>
<keyword evidence="1" id="KW-0732">Signal</keyword>
<dbReference type="EMBL" id="LDJJ01000004">
    <property type="protein sequence ID" value="KRG72475.1"/>
    <property type="molecule type" value="Genomic_DNA"/>
</dbReference>
<keyword evidence="3" id="KW-1185">Reference proteome</keyword>
<feature type="signal peptide" evidence="1">
    <location>
        <begin position="1"/>
        <end position="20"/>
    </location>
</feature>
<proteinExistence type="predicted"/>
<organism evidence="2 3">
    <name type="scientific">Stenotrophomonas terrae</name>
    <dbReference type="NCBI Taxonomy" id="405446"/>
    <lineage>
        <taxon>Bacteria</taxon>
        <taxon>Pseudomonadati</taxon>
        <taxon>Pseudomonadota</taxon>
        <taxon>Gammaproteobacteria</taxon>
        <taxon>Lysobacterales</taxon>
        <taxon>Lysobacteraceae</taxon>
        <taxon>Stenotrophomonas</taxon>
    </lineage>
</organism>
<evidence type="ECO:0008006" key="4">
    <source>
        <dbReference type="Google" id="ProtNLM"/>
    </source>
</evidence>
<accession>A0A0R0CSZ0</accession>
<dbReference type="AlphaFoldDB" id="A0A0R0CSZ0"/>
<gene>
    <name evidence="2" type="ORF">ABB27_00915</name>
</gene>
<dbReference type="PROSITE" id="PS51257">
    <property type="entry name" value="PROKAR_LIPOPROTEIN"/>
    <property type="match status" value="1"/>
</dbReference>
<dbReference type="OrthoDB" id="8477673at2"/>
<sequence>MRRPLAVALLALGMSGCANLYTHVDTAPNSPDPLRFRGIEDYLRDGRTLHVMQVHGMGEHSFENDCDVGSENLKLQEAIADRLGYVRSNEYPRPKAETIDLHGTKAGTYSVSKFVDPSARGGGQLLFSCVTWGETGRILKQGILELDDQFLETNENERHRAPVNRAAKRFVNRSFSDPVIYLGNMGPYIRSVVWKGIQESVVRHVQFQSTVSLASTDTPAFQKGLDGFFHEGATAVISDSLGSRIVFDVLCSVGGADCQGADRLELAAERERNASQLARNAALDELLVRRLRVSIHSVYMLANQLPLLELAYVEPPTDGTSLEDMIAGTTQCFGPLIGTKHVLTDTSALSKNRGNVQIVAFTDVNDALSYHLTDAFKERCASAGNTAGAIGAATQGAAPSQEPESGSKALEIINVTLPNSRLRWFFAYSDLAKAHSSGFKENDRAIDYLVHGND</sequence>
<dbReference type="Proteomes" id="UP000051863">
    <property type="component" value="Unassembled WGS sequence"/>
</dbReference>
<dbReference type="RefSeq" id="WP_057626342.1">
    <property type="nucleotide sequence ID" value="NZ_LDJJ01000004.1"/>
</dbReference>
<evidence type="ECO:0000313" key="2">
    <source>
        <dbReference type="EMBL" id="KRG72475.1"/>
    </source>
</evidence>
<reference evidence="2 3" key="1">
    <citation type="submission" date="2015-05" db="EMBL/GenBank/DDBJ databases">
        <title>Genome sequencing and analysis of members of genus Stenotrophomonas.</title>
        <authorList>
            <person name="Patil P.P."/>
            <person name="Midha S."/>
            <person name="Patil P.B."/>
        </authorList>
    </citation>
    <scope>NUCLEOTIDE SEQUENCE [LARGE SCALE GENOMIC DNA]</scope>
    <source>
        <strain evidence="2 3">DSM 18941</strain>
    </source>
</reference>
<evidence type="ECO:0000313" key="3">
    <source>
        <dbReference type="Proteomes" id="UP000051863"/>
    </source>
</evidence>
<feature type="chain" id="PRO_5006394588" description="Lipoprotein" evidence="1">
    <location>
        <begin position="21"/>
        <end position="454"/>
    </location>
</feature>
<name>A0A0R0CSZ0_9GAMM</name>